<feature type="binding site" evidence="6">
    <location>
        <position position="146"/>
    </location>
    <ligand>
        <name>S-adenosyl-L-methionine</name>
        <dbReference type="ChEBI" id="CHEBI:59789"/>
    </ligand>
</feature>
<dbReference type="EMBL" id="GG693865">
    <property type="protein sequence ID" value="EES53279.1"/>
    <property type="molecule type" value="Genomic_DNA"/>
</dbReference>
<dbReference type="InterPro" id="IPR014816">
    <property type="entry name" value="tRNA_MeTrfase_Gcd14"/>
</dbReference>
<evidence type="ECO:0000256" key="1">
    <source>
        <dbReference type="ARBA" id="ARBA00022603"/>
    </source>
</evidence>
<feature type="binding site" evidence="6">
    <location>
        <position position="179"/>
    </location>
    <ligand>
        <name>S-adenosyl-L-methionine</name>
        <dbReference type="ChEBI" id="CHEBI:59789"/>
    </ligand>
</feature>
<feature type="binding site" evidence="6">
    <location>
        <position position="134"/>
    </location>
    <ligand>
        <name>S-adenosyl-L-methionine</name>
        <dbReference type="ChEBI" id="CHEBI:59789"/>
    </ligand>
</feature>
<dbReference type="AlphaFoldDB" id="C6HVQ5"/>
<accession>C6HVQ5</accession>
<keyword evidence="2 5" id="KW-0808">Transferase</keyword>
<dbReference type="Pfam" id="PF08704">
    <property type="entry name" value="GCD14"/>
    <property type="match status" value="1"/>
</dbReference>
<evidence type="ECO:0000259" key="7">
    <source>
        <dbReference type="Pfam" id="PF08704"/>
    </source>
</evidence>
<evidence type="ECO:0000313" key="8">
    <source>
        <dbReference type="EMBL" id="EES53279.1"/>
    </source>
</evidence>
<dbReference type="GO" id="GO:0160107">
    <property type="term" value="F:tRNA (adenine(58)-N1)-methyltransferase activity"/>
    <property type="evidence" value="ECO:0007669"/>
    <property type="project" value="UniProtKB-EC"/>
</dbReference>
<evidence type="ECO:0000256" key="5">
    <source>
        <dbReference type="PIRNR" id="PIRNR017269"/>
    </source>
</evidence>
<feature type="domain" description="tRNA (adenine(58)-N(1))-methyltransferase catalytic subunit TRM61 C-terminal" evidence="7">
    <location>
        <begin position="71"/>
        <end position="237"/>
    </location>
</feature>
<dbReference type="SUPFAM" id="SSF53335">
    <property type="entry name" value="S-adenosyl-L-methionine-dependent methyltransferases"/>
    <property type="match status" value="1"/>
</dbReference>
<dbReference type="InterPro" id="IPR049470">
    <property type="entry name" value="TRM61_C"/>
</dbReference>
<feature type="binding site" evidence="6">
    <location>
        <begin position="108"/>
        <end position="111"/>
    </location>
    <ligand>
        <name>S-adenosyl-L-methionine</name>
        <dbReference type="ChEBI" id="CHEBI:59789"/>
    </ligand>
</feature>
<evidence type="ECO:0000256" key="6">
    <source>
        <dbReference type="PIRSR" id="PIRSR017269-1"/>
    </source>
</evidence>
<feature type="binding site" evidence="6">
    <location>
        <position position="129"/>
    </location>
    <ligand>
        <name>S-adenosyl-L-methionine</name>
        <dbReference type="ChEBI" id="CHEBI:59789"/>
    </ligand>
</feature>
<protein>
    <recommendedName>
        <fullName evidence="5">tRNA (adenine(58)-N(1))-methyltransferase TrmI</fullName>
        <ecNumber evidence="5">2.1.1.220</ecNumber>
    </recommendedName>
</protein>
<dbReference type="Proteomes" id="UP000009374">
    <property type="component" value="Unassembled WGS sequence"/>
</dbReference>
<keyword evidence="1 5" id="KW-0489">Methyltransferase</keyword>
<comment type="function">
    <text evidence="5">Catalyzes the S-adenosyl-L-methionine-dependent formation of N(1)-methyladenine at position 58 (m1A58) in tRNA.</text>
</comment>
<dbReference type="InterPro" id="IPR029063">
    <property type="entry name" value="SAM-dependent_MTases_sf"/>
</dbReference>
<dbReference type="GO" id="GO:0030488">
    <property type="term" value="P:tRNA methylation"/>
    <property type="evidence" value="ECO:0007669"/>
    <property type="project" value="InterPro"/>
</dbReference>
<dbReference type="PANTHER" id="PTHR12133:SF1">
    <property type="entry name" value="TRNA (ADENINE(58)-N(1))-METHYLTRANSFERASE, MITOCHONDRIAL"/>
    <property type="match status" value="1"/>
</dbReference>
<evidence type="ECO:0000256" key="4">
    <source>
        <dbReference type="ARBA" id="ARBA00022694"/>
    </source>
</evidence>
<keyword evidence="9" id="KW-1185">Reference proteome</keyword>
<evidence type="ECO:0000256" key="2">
    <source>
        <dbReference type="ARBA" id="ARBA00022679"/>
    </source>
</evidence>
<dbReference type="PROSITE" id="PS51620">
    <property type="entry name" value="SAM_TRM61"/>
    <property type="match status" value="1"/>
</dbReference>
<organism evidence="8 9">
    <name type="scientific">Leptospirillum ferrodiazotrophum</name>
    <dbReference type="NCBI Taxonomy" id="412449"/>
    <lineage>
        <taxon>Bacteria</taxon>
        <taxon>Pseudomonadati</taxon>
        <taxon>Nitrospirota</taxon>
        <taxon>Nitrospiria</taxon>
        <taxon>Nitrospirales</taxon>
        <taxon>Nitrospiraceae</taxon>
        <taxon>Leptospirillum</taxon>
    </lineage>
</organism>
<comment type="subunit">
    <text evidence="5">Homotetramer composed of a dimer of dimers.</text>
</comment>
<dbReference type="GO" id="GO:0031515">
    <property type="term" value="C:tRNA (m1A) methyltransferase complex"/>
    <property type="evidence" value="ECO:0007669"/>
    <property type="project" value="UniProtKB-UniRule"/>
</dbReference>
<gene>
    <name evidence="8" type="ORF">UBAL3_79520001</name>
</gene>
<dbReference type="PIRSF" id="PIRSF017269">
    <property type="entry name" value="GCD14"/>
    <property type="match status" value="1"/>
</dbReference>
<proteinExistence type="inferred from homology"/>
<dbReference type="Gene3D" id="3.40.50.150">
    <property type="entry name" value="Vaccinia Virus protein VP39"/>
    <property type="match status" value="1"/>
</dbReference>
<dbReference type="CDD" id="cd02440">
    <property type="entry name" value="AdoMet_MTases"/>
    <property type="match status" value="1"/>
</dbReference>
<comment type="catalytic activity">
    <reaction evidence="5">
        <text>adenosine(58) in tRNA + S-adenosyl-L-methionine = N(1)-methyladenosine(58) in tRNA + S-adenosyl-L-homocysteine + H(+)</text>
        <dbReference type="Rhea" id="RHEA:43152"/>
        <dbReference type="Rhea" id="RHEA-COMP:10365"/>
        <dbReference type="Rhea" id="RHEA-COMP:10366"/>
        <dbReference type="ChEBI" id="CHEBI:15378"/>
        <dbReference type="ChEBI" id="CHEBI:57856"/>
        <dbReference type="ChEBI" id="CHEBI:59789"/>
        <dbReference type="ChEBI" id="CHEBI:74411"/>
        <dbReference type="ChEBI" id="CHEBI:74491"/>
        <dbReference type="EC" id="2.1.1.220"/>
    </reaction>
</comment>
<reference evidence="8 9" key="1">
    <citation type="journal article" date="2009" name="Appl. Environ. Microbiol.">
        <title>Community genomic and proteomic analyses of chemoautotrophic iron-oxidizing "Leptospirillum rubarum" (Group II) and "Leptospirillum ferrodiazotrophum" (Group III) bacteria in acid mine drainage biofilms.</title>
        <authorList>
            <person name="Goltsman D.S."/>
            <person name="Denef V.J."/>
            <person name="Singer S.W."/>
            <person name="VerBerkmoes N.C."/>
            <person name="Lefsrud M."/>
            <person name="Mueller R.S."/>
            <person name="Dick G.J."/>
            <person name="Sun C.L."/>
            <person name="Wheeler K.E."/>
            <person name="Zemla A."/>
            <person name="Baker B.J."/>
            <person name="Hauser L."/>
            <person name="Land M."/>
            <person name="Shah M.B."/>
            <person name="Thelen M.P."/>
            <person name="Hettich R.L."/>
            <person name="Banfield J.F."/>
        </authorList>
    </citation>
    <scope>NUCLEOTIDE SEQUENCE [LARGE SCALE GENOMIC DNA]</scope>
</reference>
<evidence type="ECO:0000256" key="3">
    <source>
        <dbReference type="ARBA" id="ARBA00022691"/>
    </source>
</evidence>
<dbReference type="EC" id="2.1.1.220" evidence="5"/>
<comment type="similarity">
    <text evidence="5">Belongs to the class I-like SAM-binding methyltransferase superfamily. TRM61 family.</text>
</comment>
<dbReference type="PANTHER" id="PTHR12133">
    <property type="entry name" value="TRNA (ADENINE(58)-N(1))-METHYLTRANSFERASE"/>
    <property type="match status" value="1"/>
</dbReference>
<name>C6HVQ5_9BACT</name>
<evidence type="ECO:0000313" key="9">
    <source>
        <dbReference type="Proteomes" id="UP000009374"/>
    </source>
</evidence>
<keyword evidence="4 5" id="KW-0819">tRNA processing</keyword>
<keyword evidence="3 5" id="KW-0949">S-adenosyl-L-methionine</keyword>
<sequence>MPFLPGEPLILYMPNGRTISVSSLVHGKKTHVDGVPLPHDLLMEKASEGIPFPLERGGWVLPFRPTHAESLSHLKRRTQIIYPKDQGLILLWADIHPGHRVLESGVGSGALTVSLLRMVRPGGSLVSVERRSEHADEARANIRTLDPAGAADHAMVIGDMYESELLPGEVAGFDRIILDLPEPWKAVDNVKRLLRPGGILLTYVPTPLQVHTLSLALQETKNFHLVRTVESIVRDWEFGPQSVRPAHRIIGHTGFITTARFSPEQLPCIPFEPPF</sequence>